<evidence type="ECO:0000256" key="9">
    <source>
        <dbReference type="ARBA" id="ARBA00022741"/>
    </source>
</evidence>
<dbReference type="PROSITE" id="PS50885">
    <property type="entry name" value="HAMP"/>
    <property type="match status" value="1"/>
</dbReference>
<dbReference type="InterPro" id="IPR050980">
    <property type="entry name" value="2C_sensor_his_kinase"/>
</dbReference>
<dbReference type="InterPro" id="IPR036890">
    <property type="entry name" value="HATPase_C_sf"/>
</dbReference>
<dbReference type="CDD" id="cd06225">
    <property type="entry name" value="HAMP"/>
    <property type="match status" value="1"/>
</dbReference>
<dbReference type="EC" id="2.7.13.3" evidence="3"/>
<keyword evidence="4" id="KW-1003">Cell membrane</keyword>
<dbReference type="PRINTS" id="PR00344">
    <property type="entry name" value="BCTRLSENSOR"/>
</dbReference>
<evidence type="ECO:0000259" key="16">
    <source>
        <dbReference type="PROSITE" id="PS50109"/>
    </source>
</evidence>
<protein>
    <recommendedName>
        <fullName evidence="3">histidine kinase</fullName>
        <ecNumber evidence="3">2.7.13.3</ecNumber>
    </recommendedName>
</protein>
<dbReference type="EMBL" id="PGGC01000148">
    <property type="protein sequence ID" value="PJG57958.1"/>
    <property type="molecule type" value="Genomic_DNA"/>
</dbReference>
<keyword evidence="13" id="KW-0902">Two-component regulatory system</keyword>
<evidence type="ECO:0000313" key="19">
    <source>
        <dbReference type="Proteomes" id="UP000235861"/>
    </source>
</evidence>
<dbReference type="SMART" id="SM00388">
    <property type="entry name" value="HisKA"/>
    <property type="match status" value="1"/>
</dbReference>
<dbReference type="SUPFAM" id="SSF55874">
    <property type="entry name" value="ATPase domain of HSP90 chaperone/DNA topoisomerase II/histidine kinase"/>
    <property type="match status" value="1"/>
</dbReference>
<dbReference type="InterPro" id="IPR004358">
    <property type="entry name" value="Sig_transdc_His_kin-like_C"/>
</dbReference>
<evidence type="ECO:0000259" key="17">
    <source>
        <dbReference type="PROSITE" id="PS50885"/>
    </source>
</evidence>
<evidence type="ECO:0000256" key="12">
    <source>
        <dbReference type="ARBA" id="ARBA00022989"/>
    </source>
</evidence>
<dbReference type="Gene3D" id="1.10.287.130">
    <property type="match status" value="1"/>
</dbReference>
<dbReference type="Gene3D" id="3.30.565.10">
    <property type="entry name" value="Histidine kinase-like ATPase, C-terminal domain"/>
    <property type="match status" value="1"/>
</dbReference>
<evidence type="ECO:0000256" key="5">
    <source>
        <dbReference type="ARBA" id="ARBA00022519"/>
    </source>
</evidence>
<comment type="subcellular location">
    <subcellularLocation>
        <location evidence="2">Cell inner membrane</location>
        <topology evidence="2">Multi-pass membrane protein</topology>
    </subcellularLocation>
</comment>
<reference evidence="18 19" key="1">
    <citation type="submission" date="2017-11" db="EMBL/GenBank/DDBJ databases">
        <title>Draft genome sequence of environmental isolate Aeromonas cavernicola sp. nov. MDC 2508.</title>
        <authorList>
            <person name="Colston S.M."/>
            <person name="Navarro A."/>
            <person name="Martinez-Murcia A.J."/>
            <person name="Graf J."/>
        </authorList>
    </citation>
    <scope>NUCLEOTIDE SEQUENCE [LARGE SCALE GENOMIC DNA]</scope>
    <source>
        <strain evidence="18 19">MDC 2508</strain>
    </source>
</reference>
<dbReference type="PROSITE" id="PS50109">
    <property type="entry name" value="HIS_KIN"/>
    <property type="match status" value="1"/>
</dbReference>
<dbReference type="AlphaFoldDB" id="A0A2H9U1Y1"/>
<dbReference type="InterPro" id="IPR003594">
    <property type="entry name" value="HATPase_dom"/>
</dbReference>
<evidence type="ECO:0000256" key="4">
    <source>
        <dbReference type="ARBA" id="ARBA00022475"/>
    </source>
</evidence>
<keyword evidence="9" id="KW-0547">Nucleotide-binding</keyword>
<keyword evidence="19" id="KW-1185">Reference proteome</keyword>
<proteinExistence type="predicted"/>
<dbReference type="OrthoDB" id="9804645at2"/>
<feature type="transmembrane region" description="Helical" evidence="15">
    <location>
        <begin position="20"/>
        <end position="39"/>
    </location>
</feature>
<evidence type="ECO:0000256" key="2">
    <source>
        <dbReference type="ARBA" id="ARBA00004429"/>
    </source>
</evidence>
<dbReference type="SUPFAM" id="SSF47384">
    <property type="entry name" value="Homodimeric domain of signal transducing histidine kinase"/>
    <property type="match status" value="1"/>
</dbReference>
<dbReference type="SMART" id="SM00304">
    <property type="entry name" value="HAMP"/>
    <property type="match status" value="1"/>
</dbReference>
<keyword evidence="11" id="KW-0067">ATP-binding</keyword>
<keyword evidence="7" id="KW-0808">Transferase</keyword>
<feature type="domain" description="HAMP" evidence="17">
    <location>
        <begin position="205"/>
        <end position="257"/>
    </location>
</feature>
<evidence type="ECO:0000256" key="3">
    <source>
        <dbReference type="ARBA" id="ARBA00012438"/>
    </source>
</evidence>
<dbReference type="Proteomes" id="UP000235861">
    <property type="component" value="Unassembled WGS sequence"/>
</dbReference>
<evidence type="ECO:0000256" key="7">
    <source>
        <dbReference type="ARBA" id="ARBA00022679"/>
    </source>
</evidence>
<evidence type="ECO:0000256" key="6">
    <source>
        <dbReference type="ARBA" id="ARBA00022553"/>
    </source>
</evidence>
<keyword evidence="12 15" id="KW-1133">Transmembrane helix</keyword>
<dbReference type="GO" id="GO:0000155">
    <property type="term" value="F:phosphorelay sensor kinase activity"/>
    <property type="evidence" value="ECO:0007669"/>
    <property type="project" value="InterPro"/>
</dbReference>
<dbReference type="Pfam" id="PF00512">
    <property type="entry name" value="HisKA"/>
    <property type="match status" value="1"/>
</dbReference>
<keyword evidence="14 15" id="KW-0472">Membrane</keyword>
<evidence type="ECO:0000313" key="18">
    <source>
        <dbReference type="EMBL" id="PJG57958.1"/>
    </source>
</evidence>
<comment type="catalytic activity">
    <reaction evidence="1">
        <text>ATP + protein L-histidine = ADP + protein N-phospho-L-histidine.</text>
        <dbReference type="EC" id="2.7.13.3"/>
    </reaction>
</comment>
<keyword evidence="8 15" id="KW-0812">Transmembrane</keyword>
<feature type="domain" description="Histidine kinase" evidence="16">
    <location>
        <begin position="265"/>
        <end position="462"/>
    </location>
</feature>
<dbReference type="GO" id="GO:0005886">
    <property type="term" value="C:plasma membrane"/>
    <property type="evidence" value="ECO:0007669"/>
    <property type="project" value="UniProtKB-SubCell"/>
</dbReference>
<dbReference type="PANTHER" id="PTHR44936:SF5">
    <property type="entry name" value="SENSOR HISTIDINE KINASE ENVZ"/>
    <property type="match status" value="1"/>
</dbReference>
<dbReference type="InterPro" id="IPR005467">
    <property type="entry name" value="His_kinase_dom"/>
</dbReference>
<dbReference type="CDD" id="cd00082">
    <property type="entry name" value="HisKA"/>
    <property type="match status" value="1"/>
</dbReference>
<feature type="transmembrane region" description="Helical" evidence="15">
    <location>
        <begin position="181"/>
        <end position="204"/>
    </location>
</feature>
<dbReference type="InterPro" id="IPR003661">
    <property type="entry name" value="HisK_dim/P_dom"/>
</dbReference>
<dbReference type="Pfam" id="PF02518">
    <property type="entry name" value="HATPase_c"/>
    <property type="match status" value="1"/>
</dbReference>
<name>A0A2H9U1Y1_9GAMM</name>
<dbReference type="InterPro" id="IPR003660">
    <property type="entry name" value="HAMP_dom"/>
</dbReference>
<dbReference type="PANTHER" id="PTHR44936">
    <property type="entry name" value="SENSOR PROTEIN CREC"/>
    <property type="match status" value="1"/>
</dbReference>
<evidence type="ECO:0000256" key="8">
    <source>
        <dbReference type="ARBA" id="ARBA00022692"/>
    </source>
</evidence>
<gene>
    <name evidence="18" type="ORF">CUC53_15135</name>
</gene>
<keyword evidence="6" id="KW-0597">Phosphoprotein</keyword>
<evidence type="ECO:0000256" key="13">
    <source>
        <dbReference type="ARBA" id="ARBA00023012"/>
    </source>
</evidence>
<accession>A0A2H9U1Y1</accession>
<evidence type="ECO:0000256" key="15">
    <source>
        <dbReference type="SAM" id="Phobius"/>
    </source>
</evidence>
<comment type="caution">
    <text evidence="18">The sequence shown here is derived from an EMBL/GenBank/DDBJ whole genome shotgun (WGS) entry which is preliminary data.</text>
</comment>
<organism evidence="18 19">
    <name type="scientific">Aeromonas cavernicola</name>
    <dbReference type="NCBI Taxonomy" id="1006623"/>
    <lineage>
        <taxon>Bacteria</taxon>
        <taxon>Pseudomonadati</taxon>
        <taxon>Pseudomonadota</taxon>
        <taxon>Gammaproteobacteria</taxon>
        <taxon>Aeromonadales</taxon>
        <taxon>Aeromonadaceae</taxon>
        <taxon>Aeromonas</taxon>
    </lineage>
</organism>
<dbReference type="InterPro" id="IPR036097">
    <property type="entry name" value="HisK_dim/P_sf"/>
</dbReference>
<evidence type="ECO:0000256" key="1">
    <source>
        <dbReference type="ARBA" id="ARBA00000085"/>
    </source>
</evidence>
<dbReference type="SMART" id="SM00387">
    <property type="entry name" value="HATPase_c"/>
    <property type="match status" value="1"/>
</dbReference>
<dbReference type="GO" id="GO:0005524">
    <property type="term" value="F:ATP binding"/>
    <property type="evidence" value="ECO:0007669"/>
    <property type="project" value="UniProtKB-KW"/>
</dbReference>
<keyword evidence="10 18" id="KW-0418">Kinase</keyword>
<dbReference type="RefSeq" id="WP_100294919.1">
    <property type="nucleotide sequence ID" value="NZ_PGGC01000148.1"/>
</dbReference>
<keyword evidence="5" id="KW-0997">Cell inner membrane</keyword>
<evidence type="ECO:0000256" key="11">
    <source>
        <dbReference type="ARBA" id="ARBA00022840"/>
    </source>
</evidence>
<evidence type="ECO:0000256" key="14">
    <source>
        <dbReference type="ARBA" id="ARBA00023136"/>
    </source>
</evidence>
<sequence>MTLRTKLGRHLWPKGLTGQIILVALAGLILIQLLSIQIYRTDREEALGFVNSRNAIQRIISVVRLLSLSPPSLYDEILKASRSETLLLRIEDEPLQPENRSPRFEQRVRSHLRYPASLGVEISAELKQDAQRSKAWEHHTRMMRGSKGPLPQDMRLYGSIELPQGGWLQFSSLVDKEVGTWSWQTTLNLMLVASLVIGLMIWLFRRATLPLKQLAVNADRLGRGEDIEPLKEAGPLEVRESIQAFNRMHTRLDRFVQDRTRMLAAISHDLRTPITSLRLRSEFLAEGEDKERILQTLQQMEQMLAATLSFAREEGQQEATRELDLVSLLESLCDDYADTGQPVTCLAEGKQVYACRANTLRRVLQNLIGNAIKYAGSAEVSLARMPNELLIRVCDDGPGIEIESLDDVFKPFVRLDEARNTESGSVGLGLSIARTLVHQHGGELTLHNRLQGGLEARISLPL</sequence>
<evidence type="ECO:0000256" key="10">
    <source>
        <dbReference type="ARBA" id="ARBA00022777"/>
    </source>
</evidence>